<protein>
    <submittedName>
        <fullName evidence="2">General secretion pathway protein H</fullName>
    </submittedName>
</protein>
<dbReference type="AlphaFoldDB" id="A0A061JW75"/>
<accession>A0A061JW75</accession>
<dbReference type="NCBIfam" id="TIGR02532">
    <property type="entry name" value="IV_pilin_GFxxxE"/>
    <property type="match status" value="1"/>
</dbReference>
<feature type="transmembrane region" description="Helical" evidence="1">
    <location>
        <begin position="12"/>
        <end position="36"/>
    </location>
</feature>
<name>A0A061JW75_STUST</name>
<proteinExistence type="predicted"/>
<gene>
    <name evidence="2" type="ORF">B597_001410</name>
</gene>
<reference evidence="2 3" key="1">
    <citation type="journal article" date="2013" name="Genome Announc.">
        <title>Draft Genome of the Nitrogen-Fixing Bacterium Pseudomonas stutzeri Strain KOS6 Isolated from Industrial Hydrocarbon Sludge.</title>
        <authorList>
            <person name="Grigoryeva T.V."/>
            <person name="Laikov A.V."/>
            <person name="Naumova R.P."/>
            <person name="Manolov A.I."/>
            <person name="Larin A.K."/>
            <person name="Karpova I.Y."/>
            <person name="Semashko T.A."/>
            <person name="Alexeev D.G."/>
            <person name="Kostryukova E.S."/>
            <person name="Muller R."/>
            <person name="Govorun V.M."/>
        </authorList>
    </citation>
    <scope>NUCLEOTIDE SEQUENCE [LARGE SCALE GENOMIC DNA]</scope>
    <source>
        <strain evidence="2 3">KOS6</strain>
    </source>
</reference>
<organism evidence="2 3">
    <name type="scientific">Stutzerimonas stutzeri KOS6</name>
    <dbReference type="NCBI Taxonomy" id="1218352"/>
    <lineage>
        <taxon>Bacteria</taxon>
        <taxon>Pseudomonadati</taxon>
        <taxon>Pseudomonadota</taxon>
        <taxon>Gammaproteobacteria</taxon>
        <taxon>Pseudomonadales</taxon>
        <taxon>Pseudomonadaceae</taxon>
        <taxon>Stutzerimonas</taxon>
    </lineage>
</organism>
<dbReference type="RefSeq" id="WP_024162050.1">
    <property type="nucleotide sequence ID" value="NZ_KK020676.1"/>
</dbReference>
<evidence type="ECO:0000256" key="1">
    <source>
        <dbReference type="SAM" id="Phobius"/>
    </source>
</evidence>
<dbReference type="InterPro" id="IPR045584">
    <property type="entry name" value="Pilin-like"/>
</dbReference>
<dbReference type="SUPFAM" id="SSF54523">
    <property type="entry name" value="Pili subunits"/>
    <property type="match status" value="1"/>
</dbReference>
<keyword evidence="1" id="KW-1133">Transmembrane helix</keyword>
<dbReference type="Proteomes" id="UP000026923">
    <property type="component" value="Unassembled WGS sequence"/>
</dbReference>
<evidence type="ECO:0000313" key="2">
    <source>
        <dbReference type="EMBL" id="EWC43283.1"/>
    </source>
</evidence>
<dbReference type="HOGENOM" id="CLU_1785286_0_0_6"/>
<comment type="caution">
    <text evidence="2">The sequence shown here is derived from an EMBL/GenBank/DDBJ whole genome shotgun (WGS) entry which is preliminary data.</text>
</comment>
<sequence>MPARPAAMARGFTLLELLLVLLVIGLMTALSVAWLAPGEAPVREALARLADEARVLQAQARQGGRILGLRWGAGGPERVGLSVADGVPRWRVEPLRLPAWPADLVPDRPVSAEPWLVFTPHGVARPVQVSWRWPGGGERWTWQSDGGLRVVALP</sequence>
<dbReference type="EMBL" id="AMCZ02000001">
    <property type="protein sequence ID" value="EWC43283.1"/>
    <property type="molecule type" value="Genomic_DNA"/>
</dbReference>
<keyword evidence="1" id="KW-0472">Membrane</keyword>
<keyword evidence="1" id="KW-0812">Transmembrane</keyword>
<dbReference type="InterPro" id="IPR012902">
    <property type="entry name" value="N_methyl_site"/>
</dbReference>
<evidence type="ECO:0000313" key="3">
    <source>
        <dbReference type="Proteomes" id="UP000026923"/>
    </source>
</evidence>
<dbReference type="PROSITE" id="PS00409">
    <property type="entry name" value="PROKAR_NTER_METHYL"/>
    <property type="match status" value="1"/>
</dbReference>